<dbReference type="Pfam" id="PF03186">
    <property type="entry name" value="CobD_Cbib"/>
    <property type="match status" value="1"/>
</dbReference>
<proteinExistence type="inferred from homology"/>
<keyword evidence="4 9" id="KW-1003">Cell membrane</keyword>
<evidence type="ECO:0000313" key="10">
    <source>
        <dbReference type="EMBL" id="MCM5681544.1"/>
    </source>
</evidence>
<reference evidence="10" key="1">
    <citation type="submission" date="2022-05" db="EMBL/GenBank/DDBJ databases">
        <title>Schlegelella sp. nov., isolated from mangrove soil.</title>
        <authorList>
            <person name="Liu Y."/>
            <person name="Ge X."/>
            <person name="Liu W."/>
        </authorList>
    </citation>
    <scope>NUCLEOTIDE SEQUENCE</scope>
    <source>
        <strain evidence="10">S2-27</strain>
    </source>
</reference>
<keyword evidence="8 9" id="KW-0472">Membrane</keyword>
<evidence type="ECO:0000256" key="9">
    <source>
        <dbReference type="HAMAP-Rule" id="MF_00024"/>
    </source>
</evidence>
<organism evidence="10 11">
    <name type="scientific">Caldimonas mangrovi</name>
    <dbReference type="NCBI Taxonomy" id="2944811"/>
    <lineage>
        <taxon>Bacteria</taxon>
        <taxon>Pseudomonadati</taxon>
        <taxon>Pseudomonadota</taxon>
        <taxon>Betaproteobacteria</taxon>
        <taxon>Burkholderiales</taxon>
        <taxon>Sphaerotilaceae</taxon>
        <taxon>Caldimonas</taxon>
    </lineage>
</organism>
<feature type="transmembrane region" description="Helical" evidence="9">
    <location>
        <begin position="291"/>
        <end position="313"/>
    </location>
</feature>
<protein>
    <recommendedName>
        <fullName evidence="9">Cobalamin biosynthesis protein CobD</fullName>
    </recommendedName>
</protein>
<gene>
    <name evidence="10" type="primary">cbiB</name>
    <name evidence="9" type="synonym">cobD</name>
    <name evidence="10" type="ORF">M8A51_18615</name>
</gene>
<evidence type="ECO:0000256" key="8">
    <source>
        <dbReference type="ARBA" id="ARBA00023136"/>
    </source>
</evidence>
<evidence type="ECO:0000313" key="11">
    <source>
        <dbReference type="Proteomes" id="UP001165541"/>
    </source>
</evidence>
<feature type="transmembrane region" description="Helical" evidence="9">
    <location>
        <begin position="59"/>
        <end position="81"/>
    </location>
</feature>
<evidence type="ECO:0000256" key="3">
    <source>
        <dbReference type="ARBA" id="ARBA00006263"/>
    </source>
</evidence>
<dbReference type="RefSeq" id="WP_251780023.1">
    <property type="nucleotide sequence ID" value="NZ_JAMKFE010000012.1"/>
</dbReference>
<comment type="similarity">
    <text evidence="3 9">Belongs to the CobD/CbiB family.</text>
</comment>
<comment type="pathway">
    <text evidence="2 9">Cofactor biosynthesis; adenosylcobalamin biosynthesis.</text>
</comment>
<dbReference type="HAMAP" id="MF_00024">
    <property type="entry name" value="CobD_CbiB"/>
    <property type="match status" value="1"/>
</dbReference>
<evidence type="ECO:0000256" key="2">
    <source>
        <dbReference type="ARBA" id="ARBA00004953"/>
    </source>
</evidence>
<dbReference type="Proteomes" id="UP001165541">
    <property type="component" value="Unassembled WGS sequence"/>
</dbReference>
<accession>A0ABT0YTB5</accession>
<name>A0ABT0YTB5_9BURK</name>
<dbReference type="InterPro" id="IPR004485">
    <property type="entry name" value="Cobalamin_biosynth_CobD/CbiB"/>
</dbReference>
<evidence type="ECO:0000256" key="1">
    <source>
        <dbReference type="ARBA" id="ARBA00004651"/>
    </source>
</evidence>
<sequence length="315" mass="34036">MNSFLLPSLLNVDWAWALLLGVGLDVAFGEPRRWHPLVGFGRLALWVEQRCHRDGGSRVAGLAGWALLLAAPLALLLGLRAWLPPGFGWLLDGVVLYFALGARSLHEHVARVRRALVHGDMPEARSALQGIVTRDCSELDARGVAGAAIESALENGNDAIFATLFWFAVAGSPGVLVHRLANTLDAMWGYRNERFLRFGWAAARADDLLNWVPARLTALSYAALGYTKLALWCWRHQAPLWDSPNAGPVMAAGAGALSLRLGGPARYHGQVETRPVLGAGHAPEPRDVSRALALVASAMLLWLVVLSLLHLGAVR</sequence>
<comment type="caution">
    <text evidence="9">Lacks conserved residue(s) required for the propagation of feature annotation.</text>
</comment>
<dbReference type="EMBL" id="JAMKFE010000012">
    <property type="protein sequence ID" value="MCM5681544.1"/>
    <property type="molecule type" value="Genomic_DNA"/>
</dbReference>
<comment type="function">
    <text evidence="9">Converts cobyric acid to cobinamide by the addition of aminopropanol on the F carboxylic group.</text>
</comment>
<comment type="caution">
    <text evidence="10">The sequence shown here is derived from an EMBL/GenBank/DDBJ whole genome shotgun (WGS) entry which is preliminary data.</text>
</comment>
<evidence type="ECO:0000256" key="6">
    <source>
        <dbReference type="ARBA" id="ARBA00022692"/>
    </source>
</evidence>
<comment type="subcellular location">
    <subcellularLocation>
        <location evidence="1 9">Cell membrane</location>
        <topology evidence="1 9">Multi-pass membrane protein</topology>
    </subcellularLocation>
</comment>
<evidence type="ECO:0000256" key="5">
    <source>
        <dbReference type="ARBA" id="ARBA00022573"/>
    </source>
</evidence>
<dbReference type="NCBIfam" id="TIGR00380">
    <property type="entry name" value="cobal_cbiB"/>
    <property type="match status" value="1"/>
</dbReference>
<dbReference type="PANTHER" id="PTHR34308:SF1">
    <property type="entry name" value="COBALAMIN BIOSYNTHESIS PROTEIN CBIB"/>
    <property type="match status" value="1"/>
</dbReference>
<keyword evidence="5 9" id="KW-0169">Cobalamin biosynthesis</keyword>
<keyword evidence="11" id="KW-1185">Reference proteome</keyword>
<evidence type="ECO:0000256" key="4">
    <source>
        <dbReference type="ARBA" id="ARBA00022475"/>
    </source>
</evidence>
<keyword evidence="7 9" id="KW-1133">Transmembrane helix</keyword>
<evidence type="ECO:0000256" key="7">
    <source>
        <dbReference type="ARBA" id="ARBA00022989"/>
    </source>
</evidence>
<dbReference type="PANTHER" id="PTHR34308">
    <property type="entry name" value="COBALAMIN BIOSYNTHESIS PROTEIN CBIB"/>
    <property type="match status" value="1"/>
</dbReference>
<keyword evidence="6 9" id="KW-0812">Transmembrane</keyword>